<proteinExistence type="predicted"/>
<gene>
    <name evidence="1" type="ORF">LTT95_08910</name>
</gene>
<accession>A0ABS8UC31</accession>
<keyword evidence="2" id="KW-1185">Reference proteome</keyword>
<protein>
    <recommendedName>
        <fullName evidence="3">Terminase small subunit</fullName>
    </recommendedName>
</protein>
<name>A0ABS8UC31_9GAMM</name>
<dbReference type="EMBL" id="JAJQKU010000002">
    <property type="protein sequence ID" value="MCD9097058.1"/>
    <property type="molecule type" value="Genomic_DNA"/>
</dbReference>
<dbReference type="RefSeq" id="WP_232135999.1">
    <property type="nucleotide sequence ID" value="NZ_JAJQKU010000002.1"/>
</dbReference>
<comment type="caution">
    <text evidence="1">The sequence shown here is derived from an EMBL/GenBank/DDBJ whole genome shotgun (WGS) entry which is preliminary data.</text>
</comment>
<dbReference type="Proteomes" id="UP001430360">
    <property type="component" value="Unassembled WGS sequence"/>
</dbReference>
<evidence type="ECO:0000313" key="1">
    <source>
        <dbReference type="EMBL" id="MCD9097058.1"/>
    </source>
</evidence>
<sequence length="196" mass="21008">MSSAGLTMTVAEYAAHRGCSDSYVRRLRRNGKLVLDGDRIVVTDSDRLVDDITDPVRGGNRAVPAGADAGQRGRAASGEVQDAIHRERLAKARIAELELAQAAKELTRTDGVERAVFTLVRQALNELQGMKWQLRGRLAAATDPAEVDTLLDEHVSAICARMRKAARALNAEPLGAEVVDHTEADVALDADTEAAA</sequence>
<evidence type="ECO:0008006" key="3">
    <source>
        <dbReference type="Google" id="ProtNLM"/>
    </source>
</evidence>
<reference evidence="1" key="2">
    <citation type="journal article" date="2022" name="Syst. Appl. Microbiol.">
        <title>Physiological and genomic characterisation of Luteimonas fraxinea sp. nov., a bacterial species associated with trees tolerant to ash dieback.</title>
        <authorList>
            <person name="Ulrich K."/>
            <person name="Becker R."/>
            <person name="Behrendt U."/>
            <person name="Kube M."/>
            <person name="Schneck V."/>
            <person name="Ulrich A."/>
        </authorList>
    </citation>
    <scope>NUCLEOTIDE SEQUENCE</scope>
    <source>
        <strain evidence="1">A1P009</strain>
    </source>
</reference>
<reference evidence="1" key="1">
    <citation type="submission" date="2021-12" db="EMBL/GenBank/DDBJ databases">
        <authorList>
            <person name="Ulrich A."/>
        </authorList>
    </citation>
    <scope>NUCLEOTIDE SEQUENCE</scope>
    <source>
        <strain evidence="1">A1P009</strain>
    </source>
</reference>
<evidence type="ECO:0000313" key="2">
    <source>
        <dbReference type="Proteomes" id="UP001430360"/>
    </source>
</evidence>
<organism evidence="1 2">
    <name type="scientific">Luteimonas fraxinea</name>
    <dbReference type="NCBI Taxonomy" id="2901869"/>
    <lineage>
        <taxon>Bacteria</taxon>
        <taxon>Pseudomonadati</taxon>
        <taxon>Pseudomonadota</taxon>
        <taxon>Gammaproteobacteria</taxon>
        <taxon>Lysobacterales</taxon>
        <taxon>Lysobacteraceae</taxon>
        <taxon>Luteimonas</taxon>
    </lineage>
</organism>